<feature type="coiled-coil region" evidence="5">
    <location>
        <begin position="370"/>
        <end position="397"/>
    </location>
</feature>
<evidence type="ECO:0000259" key="6">
    <source>
        <dbReference type="PROSITE" id="PS50089"/>
    </source>
</evidence>
<dbReference type="PROSITE" id="PS00518">
    <property type="entry name" value="ZF_RING_1"/>
    <property type="match status" value="1"/>
</dbReference>
<organism evidence="7 8">
    <name type="scientific">Puccinia striiformis f. sp. tritici PST-78</name>
    <dbReference type="NCBI Taxonomy" id="1165861"/>
    <lineage>
        <taxon>Eukaryota</taxon>
        <taxon>Fungi</taxon>
        <taxon>Dikarya</taxon>
        <taxon>Basidiomycota</taxon>
        <taxon>Pucciniomycotina</taxon>
        <taxon>Pucciniomycetes</taxon>
        <taxon>Pucciniales</taxon>
        <taxon>Pucciniaceae</taxon>
        <taxon>Puccinia</taxon>
    </lineage>
</organism>
<dbReference type="PROSITE" id="PS50089">
    <property type="entry name" value="ZF_RING_2"/>
    <property type="match status" value="1"/>
</dbReference>
<dbReference type="EMBL" id="AJIL01000156">
    <property type="protein sequence ID" value="KNE92708.1"/>
    <property type="molecule type" value="Genomic_DNA"/>
</dbReference>
<dbReference type="Gene3D" id="3.30.40.10">
    <property type="entry name" value="Zinc/RING finger domain, C3HC4 (zinc finger)"/>
    <property type="match status" value="1"/>
</dbReference>
<evidence type="ECO:0000256" key="1">
    <source>
        <dbReference type="ARBA" id="ARBA00022723"/>
    </source>
</evidence>
<dbReference type="Proteomes" id="UP000054564">
    <property type="component" value="Unassembled WGS sequence"/>
</dbReference>
<evidence type="ECO:0000313" key="8">
    <source>
        <dbReference type="Proteomes" id="UP000054564"/>
    </source>
</evidence>
<keyword evidence="3" id="KW-0862">Zinc</keyword>
<proteinExistence type="predicted"/>
<reference evidence="8" key="1">
    <citation type="submission" date="2014-03" db="EMBL/GenBank/DDBJ databases">
        <title>The Genome Sequence of Puccinia striiformis f. sp. tritici PST-78.</title>
        <authorList>
            <consortium name="The Broad Institute Genome Sequencing Platform"/>
            <person name="Cuomo C."/>
            <person name="Hulbert S."/>
            <person name="Chen X."/>
            <person name="Walker B."/>
            <person name="Young S.K."/>
            <person name="Zeng Q."/>
            <person name="Gargeya S."/>
            <person name="Fitzgerald M."/>
            <person name="Haas B."/>
            <person name="Abouelleil A."/>
            <person name="Alvarado L."/>
            <person name="Arachchi H.M."/>
            <person name="Berlin A.M."/>
            <person name="Chapman S.B."/>
            <person name="Goldberg J."/>
            <person name="Griggs A."/>
            <person name="Gujja S."/>
            <person name="Hansen M."/>
            <person name="Howarth C."/>
            <person name="Imamovic A."/>
            <person name="Larimer J."/>
            <person name="McCowan C."/>
            <person name="Montmayeur A."/>
            <person name="Murphy C."/>
            <person name="Neiman D."/>
            <person name="Pearson M."/>
            <person name="Priest M."/>
            <person name="Roberts A."/>
            <person name="Saif S."/>
            <person name="Shea T."/>
            <person name="Sisk P."/>
            <person name="Sykes S."/>
            <person name="Wortman J."/>
            <person name="Nusbaum C."/>
            <person name="Birren B."/>
        </authorList>
    </citation>
    <scope>NUCLEOTIDE SEQUENCE [LARGE SCALE GENOMIC DNA]</scope>
    <source>
        <strain evidence="8">race PST-78</strain>
    </source>
</reference>
<evidence type="ECO:0000256" key="5">
    <source>
        <dbReference type="SAM" id="Coils"/>
    </source>
</evidence>
<dbReference type="InterPro" id="IPR013083">
    <property type="entry name" value="Znf_RING/FYVE/PHD"/>
</dbReference>
<keyword evidence="5" id="KW-0175">Coiled coil</keyword>
<keyword evidence="2 4" id="KW-0863">Zinc-finger</keyword>
<name>A0A0L0V0A2_9BASI</name>
<evidence type="ECO:0000313" key="7">
    <source>
        <dbReference type="EMBL" id="KNE92708.1"/>
    </source>
</evidence>
<feature type="domain" description="RING-type" evidence="6">
    <location>
        <begin position="450"/>
        <end position="505"/>
    </location>
</feature>
<dbReference type="InterPro" id="IPR001841">
    <property type="entry name" value="Znf_RING"/>
</dbReference>
<protein>
    <recommendedName>
        <fullName evidence="6">RING-type domain-containing protein</fullName>
    </recommendedName>
</protein>
<evidence type="ECO:0000256" key="4">
    <source>
        <dbReference type="PROSITE-ProRule" id="PRU00175"/>
    </source>
</evidence>
<gene>
    <name evidence="7" type="ORF">PSTG_13916</name>
</gene>
<sequence length="535" mass="59208">MSLISIDECFSSPQPPNIKSERLKVKVKSQGASLTVAELKKAIVRKGYPSLCDASRITLILPVGKGFVLEDQMMASDLEHNSSLLALMSSSPREASHLHRDDGLNIPHILYVYHSSNLKTFIKFPHSVIVQSAGQWASWQTSWSASLPELVHQFTGIGFDHSLVTHELKRLEHRRLPEDLISSSHHGAGVLAPSLIFRLWDASGLNRLVNSQKQTALRGRCAPSEFEVFSASSNFSVESDTTEGTVLGISPPSSPGLPSTSSLVHQSAPSVIMASPSEHESAYDDVFYQSFSTPTPTVHGSDCSSESGRSELHSLMDWTSGQSAAPAMSTSSRLSKIIRKVGDLTRERDRLVADSISVKQSGSSNSESVIKLLEEQAQKFELERLKYNQELESLTSVNLALREEVEHEVRTVRDVFEAVNQLSDHQNTSTQNTLKTLREIKDNLSNVLTCSICCERFGSLSSNVSRRPIHLSCGHIFCANCLHQDWSHRASVGLEPQARCFNRCPNFDVDRLAEIYLLDDVKEVLELLPDINMET</sequence>
<accession>A0A0L0V0A2</accession>
<keyword evidence="1" id="KW-0479">Metal-binding</keyword>
<keyword evidence="8" id="KW-1185">Reference proteome</keyword>
<evidence type="ECO:0000256" key="2">
    <source>
        <dbReference type="ARBA" id="ARBA00022771"/>
    </source>
</evidence>
<dbReference type="OrthoDB" id="6105938at2759"/>
<dbReference type="Pfam" id="PF13445">
    <property type="entry name" value="zf-RING_UBOX"/>
    <property type="match status" value="1"/>
</dbReference>
<dbReference type="SUPFAM" id="SSF57850">
    <property type="entry name" value="RING/U-box"/>
    <property type="match status" value="1"/>
</dbReference>
<comment type="caution">
    <text evidence="7">The sequence shown here is derived from an EMBL/GenBank/DDBJ whole genome shotgun (WGS) entry which is preliminary data.</text>
</comment>
<evidence type="ECO:0000256" key="3">
    <source>
        <dbReference type="ARBA" id="ARBA00022833"/>
    </source>
</evidence>
<dbReference type="InterPro" id="IPR017907">
    <property type="entry name" value="Znf_RING_CS"/>
</dbReference>
<dbReference type="GO" id="GO:0008270">
    <property type="term" value="F:zinc ion binding"/>
    <property type="evidence" value="ECO:0007669"/>
    <property type="project" value="UniProtKB-KW"/>
</dbReference>
<dbReference type="InterPro" id="IPR027370">
    <property type="entry name" value="Znf-RING_euk"/>
</dbReference>
<dbReference type="AlphaFoldDB" id="A0A0L0V0A2"/>